<dbReference type="GeneID" id="17262999"/>
<proteinExistence type="predicted"/>
<sequence length="315" mass="33763">MQAANAKWRARVEAQKMRKTGKAQEAQSIASERRFAEATRYRVGRLLLRQVHVSIKGYALSLGEAPFLVRGFLGTEEELRQRVLFGGRGATGVQHPGLLSRLLQDSSRDPVARGALERQLKSRIGSGFSSRVEGLGERLSALRDALHSLSLRLGRQRRSPQPAAPRPPTPAAAMDSAEPWGAERRVKGAAVLGDPWTRMGGMRHRGVPSREAGATSQLQPVLSPELPVEAATAAAPTPRSKLSGDEARCPSAPLQRSPSKSELLDSSPGEGLAELWNKLKPGKEQPPAPAPMAALDLRRPCASLDAASLAWGGAL</sequence>
<evidence type="ECO:0000313" key="2">
    <source>
        <dbReference type="EnsemblProtists" id="EOD16839"/>
    </source>
</evidence>
<protein>
    <submittedName>
        <fullName evidence="2">Uncharacterized protein</fullName>
    </submittedName>
</protein>
<dbReference type="PaxDb" id="2903-EOD16839"/>
<organism evidence="2 3">
    <name type="scientific">Emiliania huxleyi (strain CCMP1516)</name>
    <dbReference type="NCBI Taxonomy" id="280463"/>
    <lineage>
        <taxon>Eukaryota</taxon>
        <taxon>Haptista</taxon>
        <taxon>Haptophyta</taxon>
        <taxon>Prymnesiophyceae</taxon>
        <taxon>Isochrysidales</taxon>
        <taxon>Noelaerhabdaceae</taxon>
        <taxon>Emiliania</taxon>
    </lineage>
</organism>
<dbReference type="Proteomes" id="UP000013827">
    <property type="component" value="Unassembled WGS sequence"/>
</dbReference>
<dbReference type="HOGENOM" id="CLU_884062_0_0_1"/>
<dbReference type="KEGG" id="ehx:EMIHUDRAFT_451479"/>
<feature type="region of interest" description="Disordered" evidence="1">
    <location>
        <begin position="152"/>
        <end position="294"/>
    </location>
</feature>
<dbReference type="EnsemblProtists" id="EOD16839">
    <property type="protein sequence ID" value="EOD16839"/>
    <property type="gene ID" value="EMIHUDRAFT_451479"/>
</dbReference>
<evidence type="ECO:0000256" key="1">
    <source>
        <dbReference type="SAM" id="MobiDB-lite"/>
    </source>
</evidence>
<keyword evidence="3" id="KW-1185">Reference proteome</keyword>
<dbReference type="RefSeq" id="XP_005769268.1">
    <property type="nucleotide sequence ID" value="XM_005769211.1"/>
</dbReference>
<accession>A0A0D3J004</accession>
<dbReference type="AlphaFoldDB" id="A0A0D3J004"/>
<reference evidence="2" key="2">
    <citation type="submission" date="2024-10" db="UniProtKB">
        <authorList>
            <consortium name="EnsemblProtists"/>
        </authorList>
    </citation>
    <scope>IDENTIFICATION</scope>
</reference>
<reference evidence="3" key="1">
    <citation type="journal article" date="2013" name="Nature">
        <title>Pan genome of the phytoplankton Emiliania underpins its global distribution.</title>
        <authorList>
            <person name="Read B.A."/>
            <person name="Kegel J."/>
            <person name="Klute M.J."/>
            <person name="Kuo A."/>
            <person name="Lefebvre S.C."/>
            <person name="Maumus F."/>
            <person name="Mayer C."/>
            <person name="Miller J."/>
            <person name="Monier A."/>
            <person name="Salamov A."/>
            <person name="Young J."/>
            <person name="Aguilar M."/>
            <person name="Claverie J.M."/>
            <person name="Frickenhaus S."/>
            <person name="Gonzalez K."/>
            <person name="Herman E.K."/>
            <person name="Lin Y.C."/>
            <person name="Napier J."/>
            <person name="Ogata H."/>
            <person name="Sarno A.F."/>
            <person name="Shmutz J."/>
            <person name="Schroeder D."/>
            <person name="de Vargas C."/>
            <person name="Verret F."/>
            <person name="von Dassow P."/>
            <person name="Valentin K."/>
            <person name="Van de Peer Y."/>
            <person name="Wheeler G."/>
            <person name="Dacks J.B."/>
            <person name="Delwiche C.F."/>
            <person name="Dyhrman S.T."/>
            <person name="Glockner G."/>
            <person name="John U."/>
            <person name="Richards T."/>
            <person name="Worden A.Z."/>
            <person name="Zhang X."/>
            <person name="Grigoriev I.V."/>
            <person name="Allen A.E."/>
            <person name="Bidle K."/>
            <person name="Borodovsky M."/>
            <person name="Bowler C."/>
            <person name="Brownlee C."/>
            <person name="Cock J.M."/>
            <person name="Elias M."/>
            <person name="Gladyshev V.N."/>
            <person name="Groth M."/>
            <person name="Guda C."/>
            <person name="Hadaegh A."/>
            <person name="Iglesias-Rodriguez M.D."/>
            <person name="Jenkins J."/>
            <person name="Jones B.M."/>
            <person name="Lawson T."/>
            <person name="Leese F."/>
            <person name="Lindquist E."/>
            <person name="Lobanov A."/>
            <person name="Lomsadze A."/>
            <person name="Malik S.B."/>
            <person name="Marsh M.E."/>
            <person name="Mackinder L."/>
            <person name="Mock T."/>
            <person name="Mueller-Roeber B."/>
            <person name="Pagarete A."/>
            <person name="Parker M."/>
            <person name="Probert I."/>
            <person name="Quesneville H."/>
            <person name="Raines C."/>
            <person name="Rensing S.A."/>
            <person name="Riano-Pachon D.M."/>
            <person name="Richier S."/>
            <person name="Rokitta S."/>
            <person name="Shiraiwa Y."/>
            <person name="Soanes D.M."/>
            <person name="van der Giezen M."/>
            <person name="Wahlund T.M."/>
            <person name="Williams B."/>
            <person name="Wilson W."/>
            <person name="Wolfe G."/>
            <person name="Wurch L.L."/>
        </authorList>
    </citation>
    <scope>NUCLEOTIDE SEQUENCE</scope>
</reference>
<evidence type="ECO:0000313" key="3">
    <source>
        <dbReference type="Proteomes" id="UP000013827"/>
    </source>
</evidence>
<name>A0A0D3J004_EMIH1</name>